<dbReference type="RefSeq" id="WP_085793474.1">
    <property type="nucleotide sequence ID" value="NZ_FWFK01000008.1"/>
</dbReference>
<evidence type="ECO:0000313" key="3">
    <source>
        <dbReference type="Proteomes" id="UP000193570"/>
    </source>
</evidence>
<gene>
    <name evidence="2" type="primary">slyX</name>
    <name evidence="2" type="ORF">ROJ8625_03819</name>
</gene>
<feature type="region of interest" description="Disordered" evidence="1">
    <location>
        <begin position="44"/>
        <end position="67"/>
    </location>
</feature>
<dbReference type="EMBL" id="FWFK01000008">
    <property type="protein sequence ID" value="SLN72345.1"/>
    <property type="molecule type" value="Genomic_DNA"/>
</dbReference>
<accession>A0A1X7A7P3</accession>
<dbReference type="Pfam" id="PF04102">
    <property type="entry name" value="SlyX"/>
    <property type="match status" value="1"/>
</dbReference>
<organism evidence="2 3">
    <name type="scientific">Roseivivax jejudonensis</name>
    <dbReference type="NCBI Taxonomy" id="1529041"/>
    <lineage>
        <taxon>Bacteria</taxon>
        <taxon>Pseudomonadati</taxon>
        <taxon>Pseudomonadota</taxon>
        <taxon>Alphaproteobacteria</taxon>
        <taxon>Rhodobacterales</taxon>
        <taxon>Roseobacteraceae</taxon>
        <taxon>Roseivivax</taxon>
    </lineage>
</organism>
<sequence length="67" mass="7567">MTDAERLESYLADLARQVDDLSAIVARQDAEIARLSARVERLTRREAEREAEGTGGHVFGDERPPHY</sequence>
<dbReference type="OrthoDB" id="285836at2"/>
<name>A0A1X7A7P3_9RHOB</name>
<protein>
    <submittedName>
        <fullName evidence="2">Protein SlyX</fullName>
    </submittedName>
</protein>
<dbReference type="AlphaFoldDB" id="A0A1X7A7P3"/>
<reference evidence="2 3" key="1">
    <citation type="submission" date="2017-03" db="EMBL/GenBank/DDBJ databases">
        <authorList>
            <person name="Afonso C.L."/>
            <person name="Miller P.J."/>
            <person name="Scott M.A."/>
            <person name="Spackman E."/>
            <person name="Goraichik I."/>
            <person name="Dimitrov K.M."/>
            <person name="Suarez D.L."/>
            <person name="Swayne D.E."/>
        </authorList>
    </citation>
    <scope>NUCLEOTIDE SEQUENCE [LARGE SCALE GENOMIC DNA]</scope>
    <source>
        <strain evidence="2 3">CECT 8625</strain>
    </source>
</reference>
<keyword evidence="3" id="KW-1185">Reference proteome</keyword>
<dbReference type="Proteomes" id="UP000193570">
    <property type="component" value="Unassembled WGS sequence"/>
</dbReference>
<evidence type="ECO:0000313" key="2">
    <source>
        <dbReference type="EMBL" id="SLN72345.1"/>
    </source>
</evidence>
<proteinExistence type="predicted"/>
<dbReference type="InterPro" id="IPR007236">
    <property type="entry name" value="SlyX"/>
</dbReference>
<evidence type="ECO:0000256" key="1">
    <source>
        <dbReference type="SAM" id="MobiDB-lite"/>
    </source>
</evidence>